<accession>A0A9D4QXW6</accession>
<protein>
    <submittedName>
        <fullName evidence="1">Uncharacterized protein</fullName>
    </submittedName>
</protein>
<name>A0A9D4QXW6_DREPO</name>
<dbReference type="EMBL" id="JAIWYP010000003">
    <property type="protein sequence ID" value="KAH3846797.1"/>
    <property type="molecule type" value="Genomic_DNA"/>
</dbReference>
<sequence>MTACMKEVVKEATRFVSACYGNTDTEEMSFTRQTLWEASVGMSGKAMRSLKSLPPTTESTL</sequence>
<organism evidence="1 2">
    <name type="scientific">Dreissena polymorpha</name>
    <name type="common">Zebra mussel</name>
    <name type="synonym">Mytilus polymorpha</name>
    <dbReference type="NCBI Taxonomy" id="45954"/>
    <lineage>
        <taxon>Eukaryota</taxon>
        <taxon>Metazoa</taxon>
        <taxon>Spiralia</taxon>
        <taxon>Lophotrochozoa</taxon>
        <taxon>Mollusca</taxon>
        <taxon>Bivalvia</taxon>
        <taxon>Autobranchia</taxon>
        <taxon>Heteroconchia</taxon>
        <taxon>Euheterodonta</taxon>
        <taxon>Imparidentia</taxon>
        <taxon>Neoheterodontei</taxon>
        <taxon>Myida</taxon>
        <taxon>Dreissenoidea</taxon>
        <taxon>Dreissenidae</taxon>
        <taxon>Dreissena</taxon>
    </lineage>
</organism>
<dbReference type="Proteomes" id="UP000828390">
    <property type="component" value="Unassembled WGS sequence"/>
</dbReference>
<keyword evidence="2" id="KW-1185">Reference proteome</keyword>
<evidence type="ECO:0000313" key="2">
    <source>
        <dbReference type="Proteomes" id="UP000828390"/>
    </source>
</evidence>
<comment type="caution">
    <text evidence="1">The sequence shown here is derived from an EMBL/GenBank/DDBJ whole genome shotgun (WGS) entry which is preliminary data.</text>
</comment>
<reference evidence="1" key="2">
    <citation type="submission" date="2020-11" db="EMBL/GenBank/DDBJ databases">
        <authorList>
            <person name="McCartney M.A."/>
            <person name="Auch B."/>
            <person name="Kono T."/>
            <person name="Mallez S."/>
            <person name="Becker A."/>
            <person name="Gohl D.M."/>
            <person name="Silverstein K.A.T."/>
            <person name="Koren S."/>
            <person name="Bechman K.B."/>
            <person name="Herman A."/>
            <person name="Abrahante J.E."/>
            <person name="Garbe J."/>
        </authorList>
    </citation>
    <scope>NUCLEOTIDE SEQUENCE</scope>
    <source>
        <strain evidence="1">Duluth1</strain>
        <tissue evidence="1">Whole animal</tissue>
    </source>
</reference>
<proteinExistence type="predicted"/>
<reference evidence="1" key="1">
    <citation type="journal article" date="2019" name="bioRxiv">
        <title>The Genome of the Zebra Mussel, Dreissena polymorpha: A Resource for Invasive Species Research.</title>
        <authorList>
            <person name="McCartney M.A."/>
            <person name="Auch B."/>
            <person name="Kono T."/>
            <person name="Mallez S."/>
            <person name="Zhang Y."/>
            <person name="Obille A."/>
            <person name="Becker A."/>
            <person name="Abrahante J.E."/>
            <person name="Garbe J."/>
            <person name="Badalamenti J.P."/>
            <person name="Herman A."/>
            <person name="Mangelson H."/>
            <person name="Liachko I."/>
            <person name="Sullivan S."/>
            <person name="Sone E.D."/>
            <person name="Koren S."/>
            <person name="Silverstein K.A.T."/>
            <person name="Beckman K.B."/>
            <person name="Gohl D.M."/>
        </authorList>
    </citation>
    <scope>NUCLEOTIDE SEQUENCE</scope>
    <source>
        <strain evidence="1">Duluth1</strain>
        <tissue evidence="1">Whole animal</tissue>
    </source>
</reference>
<gene>
    <name evidence="1" type="ORF">DPMN_089104</name>
</gene>
<evidence type="ECO:0000313" key="1">
    <source>
        <dbReference type="EMBL" id="KAH3846797.1"/>
    </source>
</evidence>
<dbReference type="AlphaFoldDB" id="A0A9D4QXW6"/>